<evidence type="ECO:0000256" key="1">
    <source>
        <dbReference type="SAM" id="MobiDB-lite"/>
    </source>
</evidence>
<feature type="compositionally biased region" description="Low complexity" evidence="1">
    <location>
        <begin position="38"/>
        <end position="50"/>
    </location>
</feature>
<dbReference type="EMBL" id="BGZK01000819">
    <property type="protein sequence ID" value="GBP61635.1"/>
    <property type="molecule type" value="Genomic_DNA"/>
</dbReference>
<keyword evidence="3" id="KW-1185">Reference proteome</keyword>
<name>A0A4C1XHF9_EUMVA</name>
<evidence type="ECO:0000313" key="2">
    <source>
        <dbReference type="EMBL" id="GBP61635.1"/>
    </source>
</evidence>
<reference evidence="2 3" key="1">
    <citation type="journal article" date="2019" name="Commun. Biol.">
        <title>The bagworm genome reveals a unique fibroin gene that provides high tensile strength.</title>
        <authorList>
            <person name="Kono N."/>
            <person name="Nakamura H."/>
            <person name="Ohtoshi R."/>
            <person name="Tomita M."/>
            <person name="Numata K."/>
            <person name="Arakawa K."/>
        </authorList>
    </citation>
    <scope>NUCLEOTIDE SEQUENCE [LARGE SCALE GENOMIC DNA]</scope>
</reference>
<proteinExistence type="predicted"/>
<dbReference type="Proteomes" id="UP000299102">
    <property type="component" value="Unassembled WGS sequence"/>
</dbReference>
<dbReference type="AlphaFoldDB" id="A0A4C1XHF9"/>
<comment type="caution">
    <text evidence="2">The sequence shown here is derived from an EMBL/GenBank/DDBJ whole genome shotgun (WGS) entry which is preliminary data.</text>
</comment>
<protein>
    <submittedName>
        <fullName evidence="2">Uncharacterized protein</fullName>
    </submittedName>
</protein>
<gene>
    <name evidence="2" type="ORF">EVAR_43572_1</name>
</gene>
<feature type="region of interest" description="Disordered" evidence="1">
    <location>
        <begin position="1"/>
        <end position="61"/>
    </location>
</feature>
<accession>A0A4C1XHF9</accession>
<sequence length="191" mass="20679">MRRREGRAATPAVRSRRREGWSCCRGRVLAADCDPRRPSLSPASSAARSFASDRRCGPSSPPDESIFISGLFGIRYRHLVGAHSISSELSAGVGDACTGDSATSTSGPLSTKKQQVATKTTVGHDCHYTSKHSNFPIKSQRHLESAGYATLSRTYSGDSVFGLMGVVSMNTLYKLSSTRSSARRRRMNSFI</sequence>
<evidence type="ECO:0000313" key="3">
    <source>
        <dbReference type="Proteomes" id="UP000299102"/>
    </source>
</evidence>
<organism evidence="2 3">
    <name type="scientific">Eumeta variegata</name>
    <name type="common">Bagworm moth</name>
    <name type="synonym">Eumeta japonica</name>
    <dbReference type="NCBI Taxonomy" id="151549"/>
    <lineage>
        <taxon>Eukaryota</taxon>
        <taxon>Metazoa</taxon>
        <taxon>Ecdysozoa</taxon>
        <taxon>Arthropoda</taxon>
        <taxon>Hexapoda</taxon>
        <taxon>Insecta</taxon>
        <taxon>Pterygota</taxon>
        <taxon>Neoptera</taxon>
        <taxon>Endopterygota</taxon>
        <taxon>Lepidoptera</taxon>
        <taxon>Glossata</taxon>
        <taxon>Ditrysia</taxon>
        <taxon>Tineoidea</taxon>
        <taxon>Psychidae</taxon>
        <taxon>Oiketicinae</taxon>
        <taxon>Eumeta</taxon>
    </lineage>
</organism>